<dbReference type="Proteomes" id="UP000077927">
    <property type="component" value="Chromosome 1"/>
</dbReference>
<feature type="domain" description="HTH araC/xylS-type" evidence="6">
    <location>
        <begin position="182"/>
        <end position="279"/>
    </location>
</feature>
<dbReference type="InterPro" id="IPR018060">
    <property type="entry name" value="HTH_AraC"/>
</dbReference>
<proteinExistence type="predicted"/>
<dbReference type="Pfam" id="PF02311">
    <property type="entry name" value="AraC_binding"/>
    <property type="match status" value="1"/>
</dbReference>
<keyword evidence="2" id="KW-0805">Transcription regulation</keyword>
<evidence type="ECO:0000256" key="4">
    <source>
        <dbReference type="ARBA" id="ARBA00023163"/>
    </source>
</evidence>
<keyword evidence="4" id="KW-0804">Transcription</keyword>
<sequence length="283" mass="30365">MPPPPTPDDSAHRPRQLHGPAVDAKSLNPGDYQNTPGLAAVMPKRFPNGFVVAAHEHARAQLIFATSGVVEVTANHALCRIPPQKALWIPQGMPHAMRACGDVEMRTAYVSPQAYGQSAPPVPRMVNVSPLLRELIVRVAALPVGHPPTGREALMTELMLAEIEWSPDQPLPLPSGSDRRLARICDAILANPSDPRTLEDWAAEAGASSRTLSRLFVAQTGLSFVHWRQQARICAALPLLAAGMPVTAVSAELGYETVGAFSTLFRRFIGVPPSAYAMLSDSA</sequence>
<dbReference type="Pfam" id="PF12833">
    <property type="entry name" value="HTH_18"/>
    <property type="match status" value="1"/>
</dbReference>
<accession>A0AAC9FS10</accession>
<dbReference type="EMBL" id="CP012605">
    <property type="protein sequence ID" value="ANH74042.1"/>
    <property type="molecule type" value="Genomic_DNA"/>
</dbReference>
<dbReference type="PANTHER" id="PTHR11019:SF159">
    <property type="entry name" value="TRANSCRIPTIONAL REGULATOR-RELATED"/>
    <property type="match status" value="1"/>
</dbReference>
<evidence type="ECO:0000259" key="6">
    <source>
        <dbReference type="PROSITE" id="PS01124"/>
    </source>
</evidence>
<reference evidence="7 8" key="1">
    <citation type="submission" date="2015-09" db="EMBL/GenBank/DDBJ databases">
        <authorList>
            <person name="Xu Y."/>
            <person name="Nagy A."/>
            <person name="Liu N.T."/>
            <person name="Nou X."/>
        </authorList>
    </citation>
    <scope>NUCLEOTIDE SEQUENCE [LARGE SCALE GENOMIC DNA]</scope>
    <source>
        <strain evidence="7 8">FC1138</strain>
    </source>
</reference>
<evidence type="ECO:0000313" key="7">
    <source>
        <dbReference type="EMBL" id="ANH74042.1"/>
    </source>
</evidence>
<dbReference type="SMART" id="SM00342">
    <property type="entry name" value="HTH_ARAC"/>
    <property type="match status" value="1"/>
</dbReference>
<dbReference type="Gene3D" id="2.60.120.10">
    <property type="entry name" value="Jelly Rolls"/>
    <property type="match status" value="1"/>
</dbReference>
<organism evidence="7 8">
    <name type="scientific">Ralstonia insidiosa</name>
    <dbReference type="NCBI Taxonomy" id="190721"/>
    <lineage>
        <taxon>Bacteria</taxon>
        <taxon>Pseudomonadati</taxon>
        <taxon>Pseudomonadota</taxon>
        <taxon>Betaproteobacteria</taxon>
        <taxon>Burkholderiales</taxon>
        <taxon>Burkholderiaceae</taxon>
        <taxon>Ralstonia</taxon>
    </lineage>
</organism>
<dbReference type="SUPFAM" id="SSF51182">
    <property type="entry name" value="RmlC-like cupins"/>
    <property type="match status" value="1"/>
</dbReference>
<dbReference type="FunFam" id="1.10.10.60:FF:000132">
    <property type="entry name" value="AraC family transcriptional regulator"/>
    <property type="match status" value="1"/>
</dbReference>
<evidence type="ECO:0000256" key="2">
    <source>
        <dbReference type="ARBA" id="ARBA00023015"/>
    </source>
</evidence>
<dbReference type="CDD" id="cd06124">
    <property type="entry name" value="cupin_NimR-like_N"/>
    <property type="match status" value="1"/>
</dbReference>
<dbReference type="PROSITE" id="PS01124">
    <property type="entry name" value="HTH_ARAC_FAMILY_2"/>
    <property type="match status" value="1"/>
</dbReference>
<name>A0AAC9FS10_9RALS</name>
<gene>
    <name evidence="7" type="ORF">ACS15_2980</name>
</gene>
<feature type="region of interest" description="Disordered" evidence="5">
    <location>
        <begin position="1"/>
        <end position="31"/>
    </location>
</feature>
<dbReference type="KEGG" id="rin:ACS15_2980"/>
<dbReference type="Gene3D" id="1.10.10.60">
    <property type="entry name" value="Homeodomain-like"/>
    <property type="match status" value="1"/>
</dbReference>
<dbReference type="PROSITE" id="PS00041">
    <property type="entry name" value="HTH_ARAC_FAMILY_1"/>
    <property type="match status" value="1"/>
</dbReference>
<dbReference type="GO" id="GO:0003700">
    <property type="term" value="F:DNA-binding transcription factor activity"/>
    <property type="evidence" value="ECO:0007669"/>
    <property type="project" value="InterPro"/>
</dbReference>
<protein>
    <submittedName>
        <fullName evidence="7">Helix-turn-helix domain protein</fullName>
    </submittedName>
</protein>
<dbReference type="InterPro" id="IPR009057">
    <property type="entry name" value="Homeodomain-like_sf"/>
</dbReference>
<keyword evidence="3" id="KW-0238">DNA-binding</keyword>
<dbReference type="InterPro" id="IPR011051">
    <property type="entry name" value="RmlC_Cupin_sf"/>
</dbReference>
<dbReference type="InterPro" id="IPR018062">
    <property type="entry name" value="HTH_AraC-typ_CS"/>
</dbReference>
<dbReference type="RefSeq" id="WP_021195959.1">
    <property type="nucleotide sequence ID" value="NZ_CP012605.1"/>
</dbReference>
<evidence type="ECO:0000256" key="3">
    <source>
        <dbReference type="ARBA" id="ARBA00023125"/>
    </source>
</evidence>
<dbReference type="GO" id="GO:0043565">
    <property type="term" value="F:sequence-specific DNA binding"/>
    <property type="evidence" value="ECO:0007669"/>
    <property type="project" value="InterPro"/>
</dbReference>
<evidence type="ECO:0000256" key="1">
    <source>
        <dbReference type="ARBA" id="ARBA00022491"/>
    </source>
</evidence>
<dbReference type="InterPro" id="IPR014710">
    <property type="entry name" value="RmlC-like_jellyroll"/>
</dbReference>
<dbReference type="AlphaFoldDB" id="A0AAC9FS10"/>
<evidence type="ECO:0000313" key="8">
    <source>
        <dbReference type="Proteomes" id="UP000077927"/>
    </source>
</evidence>
<dbReference type="SUPFAM" id="SSF46689">
    <property type="entry name" value="Homeodomain-like"/>
    <property type="match status" value="1"/>
</dbReference>
<keyword evidence="1" id="KW-0678">Repressor</keyword>
<dbReference type="InterPro" id="IPR003313">
    <property type="entry name" value="AraC-bd"/>
</dbReference>
<evidence type="ECO:0000256" key="5">
    <source>
        <dbReference type="SAM" id="MobiDB-lite"/>
    </source>
</evidence>
<dbReference type="PANTHER" id="PTHR11019">
    <property type="entry name" value="HTH-TYPE TRANSCRIPTIONAL REGULATOR NIMR"/>
    <property type="match status" value="1"/>
</dbReference>